<keyword evidence="2" id="KW-1185">Reference proteome</keyword>
<comment type="caution">
    <text evidence="1">The sequence shown here is derived from an EMBL/GenBank/DDBJ whole genome shotgun (WGS) entry which is preliminary data.</text>
</comment>
<evidence type="ECO:0000313" key="2">
    <source>
        <dbReference type="Proteomes" id="UP000821845"/>
    </source>
</evidence>
<dbReference type="EMBL" id="CM023482">
    <property type="protein sequence ID" value="KAH6939094.1"/>
    <property type="molecule type" value="Genomic_DNA"/>
</dbReference>
<accession>A0ACB7SZ98</accession>
<gene>
    <name evidence="1" type="ORF">HPB50_015736</name>
</gene>
<dbReference type="Proteomes" id="UP000821845">
    <property type="component" value="Chromosome 2"/>
</dbReference>
<proteinExistence type="predicted"/>
<sequence length="121" mass="13106">MRKSAFPQGASALRRSIGHAPRKGPGRSEKTRCTRESRSRAPSSTTTRAAHTVRTGPLRLPVSRNGGARSCCCRHDERSLSAIALDRAPPPFTCCCFCRHREHTGGQHLGTEGRADAAKGR</sequence>
<name>A0ACB7SZ98_HYAAI</name>
<protein>
    <submittedName>
        <fullName evidence="1">Uncharacterized protein</fullName>
    </submittedName>
</protein>
<evidence type="ECO:0000313" key="1">
    <source>
        <dbReference type="EMBL" id="KAH6939094.1"/>
    </source>
</evidence>
<organism evidence="1 2">
    <name type="scientific">Hyalomma asiaticum</name>
    <name type="common">Tick</name>
    <dbReference type="NCBI Taxonomy" id="266040"/>
    <lineage>
        <taxon>Eukaryota</taxon>
        <taxon>Metazoa</taxon>
        <taxon>Ecdysozoa</taxon>
        <taxon>Arthropoda</taxon>
        <taxon>Chelicerata</taxon>
        <taxon>Arachnida</taxon>
        <taxon>Acari</taxon>
        <taxon>Parasitiformes</taxon>
        <taxon>Ixodida</taxon>
        <taxon>Ixodoidea</taxon>
        <taxon>Ixodidae</taxon>
        <taxon>Hyalomminae</taxon>
        <taxon>Hyalomma</taxon>
    </lineage>
</organism>
<reference evidence="1" key="1">
    <citation type="submission" date="2020-05" db="EMBL/GenBank/DDBJ databases">
        <title>Large-scale comparative analyses of tick genomes elucidate their genetic diversity and vector capacities.</title>
        <authorList>
            <person name="Jia N."/>
            <person name="Wang J."/>
            <person name="Shi W."/>
            <person name="Du L."/>
            <person name="Sun Y."/>
            <person name="Zhan W."/>
            <person name="Jiang J."/>
            <person name="Wang Q."/>
            <person name="Zhang B."/>
            <person name="Ji P."/>
            <person name="Sakyi L.B."/>
            <person name="Cui X."/>
            <person name="Yuan T."/>
            <person name="Jiang B."/>
            <person name="Yang W."/>
            <person name="Lam T.T.-Y."/>
            <person name="Chang Q."/>
            <person name="Ding S."/>
            <person name="Wang X."/>
            <person name="Zhu J."/>
            <person name="Ruan X."/>
            <person name="Zhao L."/>
            <person name="Wei J."/>
            <person name="Que T."/>
            <person name="Du C."/>
            <person name="Cheng J."/>
            <person name="Dai P."/>
            <person name="Han X."/>
            <person name="Huang E."/>
            <person name="Gao Y."/>
            <person name="Liu J."/>
            <person name="Shao H."/>
            <person name="Ye R."/>
            <person name="Li L."/>
            <person name="Wei W."/>
            <person name="Wang X."/>
            <person name="Wang C."/>
            <person name="Yang T."/>
            <person name="Huo Q."/>
            <person name="Li W."/>
            <person name="Guo W."/>
            <person name="Chen H."/>
            <person name="Zhou L."/>
            <person name="Ni X."/>
            <person name="Tian J."/>
            <person name="Zhou Y."/>
            <person name="Sheng Y."/>
            <person name="Liu T."/>
            <person name="Pan Y."/>
            <person name="Xia L."/>
            <person name="Li J."/>
            <person name="Zhao F."/>
            <person name="Cao W."/>
        </authorList>
    </citation>
    <scope>NUCLEOTIDE SEQUENCE</scope>
    <source>
        <strain evidence="1">Hyas-2018</strain>
    </source>
</reference>